<dbReference type="GO" id="GO:0051537">
    <property type="term" value="F:2 iron, 2 sulfur cluster binding"/>
    <property type="evidence" value="ECO:0007669"/>
    <property type="project" value="UniProtKB-KW"/>
</dbReference>
<organism evidence="15 16">
    <name type="scientific">Streptomyces alanosinicus</name>
    <dbReference type="NCBI Taxonomy" id="68171"/>
    <lineage>
        <taxon>Bacteria</taxon>
        <taxon>Bacillati</taxon>
        <taxon>Actinomycetota</taxon>
        <taxon>Actinomycetes</taxon>
        <taxon>Kitasatosporales</taxon>
        <taxon>Streptomycetaceae</taxon>
        <taxon>Streptomyces</taxon>
    </lineage>
</organism>
<dbReference type="PRINTS" id="PR00409">
    <property type="entry name" value="PHDIOXRDTASE"/>
</dbReference>
<dbReference type="EMBL" id="BMVG01000003">
    <property type="protein sequence ID" value="GHE01437.1"/>
    <property type="molecule type" value="Genomic_DNA"/>
</dbReference>
<evidence type="ECO:0000256" key="6">
    <source>
        <dbReference type="ARBA" id="ARBA00022723"/>
    </source>
</evidence>
<evidence type="ECO:0000256" key="2">
    <source>
        <dbReference type="ARBA" id="ARBA00004141"/>
    </source>
</evidence>
<keyword evidence="6" id="KW-0479">Metal-binding</keyword>
<dbReference type="Pfam" id="PF00175">
    <property type="entry name" value="NAD_binding_1"/>
    <property type="match status" value="1"/>
</dbReference>
<evidence type="ECO:0000256" key="13">
    <source>
        <dbReference type="SAM" id="Phobius"/>
    </source>
</evidence>
<dbReference type="InterPro" id="IPR013130">
    <property type="entry name" value="Fe3_Rdtase_TM_dom"/>
</dbReference>
<comment type="caution">
    <text evidence="15">The sequence shown here is derived from an EMBL/GenBank/DDBJ whole genome shotgun (WGS) entry which is preliminary data.</text>
</comment>
<feature type="transmembrane region" description="Helical" evidence="13">
    <location>
        <begin position="167"/>
        <end position="185"/>
    </location>
</feature>
<feature type="transmembrane region" description="Helical" evidence="13">
    <location>
        <begin position="197"/>
        <end position="217"/>
    </location>
</feature>
<evidence type="ECO:0000256" key="4">
    <source>
        <dbReference type="ARBA" id="ARBA00022692"/>
    </source>
</evidence>
<evidence type="ECO:0000256" key="9">
    <source>
        <dbReference type="ARBA" id="ARBA00023002"/>
    </source>
</evidence>
<accession>A0A918YFV0</accession>
<protein>
    <submittedName>
        <fullName evidence="15">Oxidoreductase</fullName>
    </submittedName>
</protein>
<evidence type="ECO:0000313" key="16">
    <source>
        <dbReference type="Proteomes" id="UP000655443"/>
    </source>
</evidence>
<keyword evidence="9" id="KW-0560">Oxidoreductase</keyword>
<sequence>MTTLQTRPAPPTAIRPRVMARSGLHILLIANAATVGWFFAQAGFASNTLIVLGRLAGLYGALLMAFQLLLVARLPWLDRRIGMDRLTSWHRRTGFGVLWALLTHAVFITFGYAEASSLDPVNQLVNLAETTEGVLRAAVALGLIVLVGAVSARWARRRLAYETWHFIHLYTYVAVVLAFTHQVSVGTTFTSSQAARTYWYTVWGLALSAVFLGRLALPLWRNLRHRLRVSAVVPESDDVVSVYVTGRDLDRLPAQAGQFFLWRFLTRDRWWQANPFSLSAAPDGRTLRLTAKAAGDGSAALRRLKVGTRVFAEGPYGAFTTLHRTRPDAVLIAGGVGVTPIRALLEDLDGHAVVIYRVATDRDAVLYDELCDLALAKGAELHLVTGPIVPDRLAPRELARLVPDIDERDIFLCGPPAMMAAVLRSLADLGVPKRQIHFERFSLAG</sequence>
<keyword evidence="3" id="KW-0285">Flavoprotein</keyword>
<keyword evidence="7" id="KW-0274">FAD</keyword>
<keyword evidence="16" id="KW-1185">Reference proteome</keyword>
<evidence type="ECO:0000256" key="10">
    <source>
        <dbReference type="ARBA" id="ARBA00023004"/>
    </source>
</evidence>
<keyword evidence="8 13" id="KW-1133">Transmembrane helix</keyword>
<evidence type="ECO:0000256" key="1">
    <source>
        <dbReference type="ARBA" id="ARBA00001974"/>
    </source>
</evidence>
<feature type="domain" description="FAD-binding FR-type" evidence="14">
    <location>
        <begin position="222"/>
        <end position="322"/>
    </location>
</feature>
<dbReference type="InterPro" id="IPR017927">
    <property type="entry name" value="FAD-bd_FR_type"/>
</dbReference>
<dbReference type="InterPro" id="IPR001433">
    <property type="entry name" value="OxRdtase_FAD/NAD-bd"/>
</dbReference>
<dbReference type="PANTHER" id="PTHR47354:SF8">
    <property type="entry name" value="1,2-PHENYLACETYL-COA EPOXIDASE, SUBUNIT E"/>
    <property type="match status" value="1"/>
</dbReference>
<dbReference type="SUPFAM" id="SSF52343">
    <property type="entry name" value="Ferredoxin reductase-like, C-terminal NADP-linked domain"/>
    <property type="match status" value="1"/>
</dbReference>
<dbReference type="PROSITE" id="PS51384">
    <property type="entry name" value="FAD_FR"/>
    <property type="match status" value="1"/>
</dbReference>
<dbReference type="SUPFAM" id="SSF63380">
    <property type="entry name" value="Riboflavin synthase domain-like"/>
    <property type="match status" value="1"/>
</dbReference>
<dbReference type="InterPro" id="IPR039261">
    <property type="entry name" value="FNR_nucleotide-bd"/>
</dbReference>
<keyword evidence="12 13" id="KW-0472">Membrane</keyword>
<evidence type="ECO:0000256" key="11">
    <source>
        <dbReference type="ARBA" id="ARBA00023014"/>
    </source>
</evidence>
<dbReference type="Proteomes" id="UP000655443">
    <property type="component" value="Unassembled WGS sequence"/>
</dbReference>
<dbReference type="Pfam" id="PF01794">
    <property type="entry name" value="Ferric_reduct"/>
    <property type="match status" value="1"/>
</dbReference>
<dbReference type="InterPro" id="IPR017938">
    <property type="entry name" value="Riboflavin_synthase-like_b-brl"/>
</dbReference>
<proteinExistence type="predicted"/>
<dbReference type="CDD" id="cd06198">
    <property type="entry name" value="FNR_like_3"/>
    <property type="match status" value="1"/>
</dbReference>
<dbReference type="Gene3D" id="3.40.50.80">
    <property type="entry name" value="Nucleotide-binding domain of ferredoxin-NADP reductase (FNR) module"/>
    <property type="match status" value="1"/>
</dbReference>
<dbReference type="InterPro" id="IPR050415">
    <property type="entry name" value="MRET"/>
</dbReference>
<evidence type="ECO:0000256" key="7">
    <source>
        <dbReference type="ARBA" id="ARBA00022827"/>
    </source>
</evidence>
<evidence type="ECO:0000256" key="12">
    <source>
        <dbReference type="ARBA" id="ARBA00023136"/>
    </source>
</evidence>
<evidence type="ECO:0000256" key="3">
    <source>
        <dbReference type="ARBA" id="ARBA00022630"/>
    </source>
</evidence>
<feature type="transmembrane region" description="Helical" evidence="13">
    <location>
        <begin position="50"/>
        <end position="72"/>
    </location>
</feature>
<keyword evidence="5" id="KW-0001">2Fe-2S</keyword>
<feature type="transmembrane region" description="Helical" evidence="13">
    <location>
        <begin position="24"/>
        <end position="44"/>
    </location>
</feature>
<comment type="cofactor">
    <cofactor evidence="1">
        <name>FAD</name>
        <dbReference type="ChEBI" id="CHEBI:57692"/>
    </cofactor>
</comment>
<feature type="transmembrane region" description="Helical" evidence="13">
    <location>
        <begin position="133"/>
        <end position="155"/>
    </location>
</feature>
<dbReference type="GO" id="GO:0016020">
    <property type="term" value="C:membrane"/>
    <property type="evidence" value="ECO:0007669"/>
    <property type="project" value="UniProtKB-SubCell"/>
</dbReference>
<evidence type="ECO:0000256" key="5">
    <source>
        <dbReference type="ARBA" id="ARBA00022714"/>
    </source>
</evidence>
<evidence type="ECO:0000256" key="8">
    <source>
        <dbReference type="ARBA" id="ARBA00022989"/>
    </source>
</evidence>
<feature type="transmembrane region" description="Helical" evidence="13">
    <location>
        <begin position="93"/>
        <end position="113"/>
    </location>
</feature>
<dbReference type="PANTHER" id="PTHR47354">
    <property type="entry name" value="NADH OXIDOREDUCTASE HCR"/>
    <property type="match status" value="1"/>
</dbReference>
<dbReference type="RefSeq" id="WP_189950704.1">
    <property type="nucleotide sequence ID" value="NZ_BMVG01000003.1"/>
</dbReference>
<dbReference type="GO" id="GO:0016491">
    <property type="term" value="F:oxidoreductase activity"/>
    <property type="evidence" value="ECO:0007669"/>
    <property type="project" value="UniProtKB-KW"/>
</dbReference>
<keyword evidence="4 13" id="KW-0812">Transmembrane</keyword>
<gene>
    <name evidence="15" type="ORF">GCM10010339_20640</name>
</gene>
<name>A0A918YFV0_9ACTN</name>
<dbReference type="Gene3D" id="2.40.30.10">
    <property type="entry name" value="Translation factors"/>
    <property type="match status" value="1"/>
</dbReference>
<keyword evidence="10" id="KW-0408">Iron</keyword>
<comment type="subcellular location">
    <subcellularLocation>
        <location evidence="2">Membrane</location>
        <topology evidence="2">Multi-pass membrane protein</topology>
    </subcellularLocation>
</comment>
<dbReference type="AlphaFoldDB" id="A0A918YFV0"/>
<dbReference type="GO" id="GO:0050660">
    <property type="term" value="F:flavin adenine dinucleotide binding"/>
    <property type="evidence" value="ECO:0007669"/>
    <property type="project" value="TreeGrafter"/>
</dbReference>
<evidence type="ECO:0000259" key="14">
    <source>
        <dbReference type="PROSITE" id="PS51384"/>
    </source>
</evidence>
<dbReference type="GO" id="GO:0046872">
    <property type="term" value="F:metal ion binding"/>
    <property type="evidence" value="ECO:0007669"/>
    <property type="project" value="UniProtKB-KW"/>
</dbReference>
<evidence type="ECO:0000313" key="15">
    <source>
        <dbReference type="EMBL" id="GHE01437.1"/>
    </source>
</evidence>
<keyword evidence="11" id="KW-0411">Iron-sulfur</keyword>
<reference evidence="15" key="1">
    <citation type="journal article" date="2014" name="Int. J. Syst. Evol. Microbiol.">
        <title>Complete genome sequence of Corynebacterium casei LMG S-19264T (=DSM 44701T), isolated from a smear-ripened cheese.</title>
        <authorList>
            <consortium name="US DOE Joint Genome Institute (JGI-PGF)"/>
            <person name="Walter F."/>
            <person name="Albersmeier A."/>
            <person name="Kalinowski J."/>
            <person name="Ruckert C."/>
        </authorList>
    </citation>
    <scope>NUCLEOTIDE SEQUENCE</scope>
    <source>
        <strain evidence="15">JCM 4714</strain>
    </source>
</reference>
<reference evidence="15" key="2">
    <citation type="submission" date="2020-09" db="EMBL/GenBank/DDBJ databases">
        <authorList>
            <person name="Sun Q."/>
            <person name="Ohkuma M."/>
        </authorList>
    </citation>
    <scope>NUCLEOTIDE SEQUENCE</scope>
    <source>
        <strain evidence="15">JCM 4714</strain>
    </source>
</reference>